<protein>
    <submittedName>
        <fullName evidence="3">Uncharacterized protein</fullName>
    </submittedName>
</protein>
<dbReference type="AlphaFoldDB" id="A0A7S2MJL6"/>
<accession>A0A7S2MJL6</accession>
<evidence type="ECO:0000256" key="1">
    <source>
        <dbReference type="SAM" id="MobiDB-lite"/>
    </source>
</evidence>
<keyword evidence="2" id="KW-1133">Transmembrane helix</keyword>
<feature type="compositionally biased region" description="Basic and acidic residues" evidence="1">
    <location>
        <begin position="39"/>
        <end position="49"/>
    </location>
</feature>
<name>A0A7S2MJL6_9STRA</name>
<proteinExistence type="predicted"/>
<feature type="region of interest" description="Disordered" evidence="1">
    <location>
        <begin position="1"/>
        <end position="53"/>
    </location>
</feature>
<evidence type="ECO:0000256" key="2">
    <source>
        <dbReference type="SAM" id="Phobius"/>
    </source>
</evidence>
<organism evidence="3">
    <name type="scientific">Helicotheca tamesis</name>
    <dbReference type="NCBI Taxonomy" id="374047"/>
    <lineage>
        <taxon>Eukaryota</taxon>
        <taxon>Sar</taxon>
        <taxon>Stramenopiles</taxon>
        <taxon>Ochrophyta</taxon>
        <taxon>Bacillariophyta</taxon>
        <taxon>Mediophyceae</taxon>
        <taxon>Lithodesmiophycidae</taxon>
        <taxon>Lithodesmiales</taxon>
        <taxon>Lithodesmiaceae</taxon>
        <taxon>Helicotheca</taxon>
    </lineage>
</organism>
<keyword evidence="2" id="KW-0812">Transmembrane</keyword>
<dbReference type="EMBL" id="HBGV01007932">
    <property type="protein sequence ID" value="CAD9487266.1"/>
    <property type="molecule type" value="Transcribed_RNA"/>
</dbReference>
<sequence length="150" mass="16187">MATQEPPDLLSGSVRTARNSMRKLGETVGIIDSDDDEEAKMAGENKETPEDTLNLPDAERHRREMLAKKKRLKDKRKLRIAGGATGGAIVGGIILAPVFPLGMALGGAAGGAITKTVHKHHEKKKLKKLDKKLMAQNQQKLKIDNSSGIS</sequence>
<keyword evidence="2" id="KW-0472">Membrane</keyword>
<feature type="transmembrane region" description="Helical" evidence="2">
    <location>
        <begin position="78"/>
        <end position="95"/>
    </location>
</feature>
<evidence type="ECO:0000313" key="3">
    <source>
        <dbReference type="EMBL" id="CAD9487266.1"/>
    </source>
</evidence>
<reference evidence="3" key="1">
    <citation type="submission" date="2021-01" db="EMBL/GenBank/DDBJ databases">
        <authorList>
            <person name="Corre E."/>
            <person name="Pelletier E."/>
            <person name="Niang G."/>
            <person name="Scheremetjew M."/>
            <person name="Finn R."/>
            <person name="Kale V."/>
            <person name="Holt S."/>
            <person name="Cochrane G."/>
            <person name="Meng A."/>
            <person name="Brown T."/>
            <person name="Cohen L."/>
        </authorList>
    </citation>
    <scope>NUCLEOTIDE SEQUENCE</scope>
    <source>
        <strain evidence="3">CCMP826</strain>
    </source>
</reference>
<gene>
    <name evidence="3" type="ORF">HTAM1171_LOCUS4867</name>
</gene>